<dbReference type="InterPro" id="IPR012944">
    <property type="entry name" value="SusD_RagB_dom"/>
</dbReference>
<evidence type="ECO:0000256" key="1">
    <source>
        <dbReference type="ARBA" id="ARBA00004442"/>
    </source>
</evidence>
<keyword evidence="5" id="KW-0998">Cell outer membrane</keyword>
<protein>
    <submittedName>
        <fullName evidence="9">Membrane protein</fullName>
    </submittedName>
</protein>
<keyword evidence="4 6" id="KW-0472">Membrane</keyword>
<proteinExistence type="inferred from homology"/>
<keyword evidence="6" id="KW-1133">Transmembrane helix</keyword>
<gene>
    <name evidence="9" type="ORF">GCM10007049_29870</name>
</gene>
<keyword evidence="3" id="KW-0732">Signal</keyword>
<dbReference type="SUPFAM" id="SSF48452">
    <property type="entry name" value="TPR-like"/>
    <property type="match status" value="1"/>
</dbReference>
<evidence type="ECO:0000313" key="10">
    <source>
        <dbReference type="Proteomes" id="UP000619457"/>
    </source>
</evidence>
<evidence type="ECO:0000256" key="5">
    <source>
        <dbReference type="ARBA" id="ARBA00023237"/>
    </source>
</evidence>
<keyword evidence="10" id="KW-1185">Reference proteome</keyword>
<dbReference type="InterPro" id="IPR033985">
    <property type="entry name" value="SusD-like_N"/>
</dbReference>
<evidence type="ECO:0000256" key="4">
    <source>
        <dbReference type="ARBA" id="ARBA00023136"/>
    </source>
</evidence>
<dbReference type="CDD" id="cd08977">
    <property type="entry name" value="SusD"/>
    <property type="match status" value="1"/>
</dbReference>
<dbReference type="InterPro" id="IPR011990">
    <property type="entry name" value="TPR-like_helical_dom_sf"/>
</dbReference>
<dbReference type="Pfam" id="PF14322">
    <property type="entry name" value="SusD-like_3"/>
    <property type="match status" value="1"/>
</dbReference>
<evidence type="ECO:0000313" key="9">
    <source>
        <dbReference type="EMBL" id="GGZ34520.1"/>
    </source>
</evidence>
<organism evidence="9 10">
    <name type="scientific">Echinicola pacifica</name>
    <dbReference type="NCBI Taxonomy" id="346377"/>
    <lineage>
        <taxon>Bacteria</taxon>
        <taxon>Pseudomonadati</taxon>
        <taxon>Bacteroidota</taxon>
        <taxon>Cytophagia</taxon>
        <taxon>Cytophagales</taxon>
        <taxon>Cyclobacteriaceae</taxon>
        <taxon>Echinicola</taxon>
    </lineage>
</organism>
<evidence type="ECO:0000256" key="2">
    <source>
        <dbReference type="ARBA" id="ARBA00006275"/>
    </source>
</evidence>
<evidence type="ECO:0000256" key="6">
    <source>
        <dbReference type="SAM" id="Phobius"/>
    </source>
</evidence>
<comment type="caution">
    <text evidence="9">The sequence shown here is derived from an EMBL/GenBank/DDBJ whole genome shotgun (WGS) entry which is preliminary data.</text>
</comment>
<feature type="transmembrane region" description="Helical" evidence="6">
    <location>
        <begin position="18"/>
        <end position="38"/>
    </location>
</feature>
<dbReference type="Gene3D" id="1.25.40.390">
    <property type="match status" value="1"/>
</dbReference>
<dbReference type="Proteomes" id="UP000619457">
    <property type="component" value="Unassembled WGS sequence"/>
</dbReference>
<reference evidence="9" key="1">
    <citation type="journal article" date="2014" name="Int. J. Syst. Evol. Microbiol.">
        <title>Complete genome sequence of Corynebacterium casei LMG S-19264T (=DSM 44701T), isolated from a smear-ripened cheese.</title>
        <authorList>
            <consortium name="US DOE Joint Genome Institute (JGI-PGF)"/>
            <person name="Walter F."/>
            <person name="Albersmeier A."/>
            <person name="Kalinowski J."/>
            <person name="Ruckert C."/>
        </authorList>
    </citation>
    <scope>NUCLEOTIDE SEQUENCE</scope>
    <source>
        <strain evidence="9">KCTC 12368</strain>
    </source>
</reference>
<reference evidence="9" key="2">
    <citation type="submission" date="2020-09" db="EMBL/GenBank/DDBJ databases">
        <authorList>
            <person name="Sun Q."/>
            <person name="Kim S."/>
        </authorList>
    </citation>
    <scope>NUCLEOTIDE SEQUENCE</scope>
    <source>
        <strain evidence="9">KCTC 12368</strain>
    </source>
</reference>
<comment type="similarity">
    <text evidence="2">Belongs to the SusD family.</text>
</comment>
<accession>A0A918Q8E7</accession>
<name>A0A918Q8E7_9BACT</name>
<dbReference type="GO" id="GO:0009279">
    <property type="term" value="C:cell outer membrane"/>
    <property type="evidence" value="ECO:0007669"/>
    <property type="project" value="UniProtKB-SubCell"/>
</dbReference>
<feature type="domain" description="RagB/SusD" evidence="7">
    <location>
        <begin position="354"/>
        <end position="506"/>
    </location>
</feature>
<feature type="domain" description="SusD-like N-terminal" evidence="8">
    <location>
        <begin position="37"/>
        <end position="244"/>
    </location>
</feature>
<evidence type="ECO:0000259" key="7">
    <source>
        <dbReference type="Pfam" id="PF07980"/>
    </source>
</evidence>
<comment type="subcellular location">
    <subcellularLocation>
        <location evidence="1">Cell outer membrane</location>
    </subcellularLocation>
</comment>
<dbReference type="AlphaFoldDB" id="A0A918Q8E7"/>
<sequence>MPGSNQITKNETMMIKKYISYSLFALLLMMGVGCDSWLDQRPINGVVKQDFWKTKEQVRSALMGAYASMNGNYRGYHLAERMFVWGELRGYMVALNTGASFDEIQVILGNIQSTNRISDWSGFYGTINLCNNVIDNGPGALDTDPTFKVEDLNNYVAEAKAIRAMMYFYLVRSFGDIPLSIEAVDSDEDQLTIPKTARAEVLQQIVKDLEEAEPEIYAQHETNADSKGRMTRYAVNALQADVYLWMENYEAAATAADKVLAGPYALVRQENWLQEIFVQGNSQESIFEIQYAAPQSNPFYPMFSTTIGRRYLAYPSVLEETFGFSIDSPEDIDLRSIDATLKSSGEIWKYIGLGPNQRREQTDSYANWIIYRLADVMLMKAEALSQIGRGEEALEIVAEIRERGGAIPETEENPSASSANDMVRYILRERARELAFEGKWWFDLLRVSKMNDYSNLDLLLNAAIVNAPETNLSSILNQLRDTRSHYLPIYNVELNANPLLEQNPYYLK</sequence>
<keyword evidence="6" id="KW-0812">Transmembrane</keyword>
<evidence type="ECO:0000256" key="3">
    <source>
        <dbReference type="ARBA" id="ARBA00022729"/>
    </source>
</evidence>
<evidence type="ECO:0000259" key="8">
    <source>
        <dbReference type="Pfam" id="PF14322"/>
    </source>
</evidence>
<dbReference type="Pfam" id="PF07980">
    <property type="entry name" value="SusD_RagB"/>
    <property type="match status" value="1"/>
</dbReference>
<dbReference type="EMBL" id="BMWX01000005">
    <property type="protein sequence ID" value="GGZ34520.1"/>
    <property type="molecule type" value="Genomic_DNA"/>
</dbReference>